<accession>A0A263D9F3</accession>
<evidence type="ECO:0000256" key="6">
    <source>
        <dbReference type="ARBA" id="ARBA00023136"/>
    </source>
</evidence>
<comment type="subcellular location">
    <subcellularLocation>
        <location evidence="1">Cell membrane</location>
        <topology evidence="1">Multi-pass membrane protein</topology>
    </subcellularLocation>
</comment>
<dbReference type="EMBL" id="NKYE01000001">
    <property type="protein sequence ID" value="OZM75093.1"/>
    <property type="molecule type" value="Genomic_DNA"/>
</dbReference>
<comment type="caution">
    <text evidence="8">The sequence shown here is derived from an EMBL/GenBank/DDBJ whole genome shotgun (WGS) entry which is preliminary data.</text>
</comment>
<protein>
    <submittedName>
        <fullName evidence="8">DoxX family protein</fullName>
    </submittedName>
</protein>
<dbReference type="InterPro" id="IPR032808">
    <property type="entry name" value="DoxX"/>
</dbReference>
<keyword evidence="3" id="KW-1003">Cell membrane</keyword>
<evidence type="ECO:0000256" key="4">
    <source>
        <dbReference type="ARBA" id="ARBA00022692"/>
    </source>
</evidence>
<name>A0A263D9F3_9PSEU</name>
<dbReference type="InterPro" id="IPR051907">
    <property type="entry name" value="DoxX-like_oxidoreductase"/>
</dbReference>
<dbReference type="PANTHER" id="PTHR33452:SF1">
    <property type="entry name" value="INNER MEMBRANE PROTEIN YPHA-RELATED"/>
    <property type="match status" value="1"/>
</dbReference>
<dbReference type="OrthoDB" id="1122432at2"/>
<evidence type="ECO:0000313" key="8">
    <source>
        <dbReference type="EMBL" id="OZM75093.1"/>
    </source>
</evidence>
<feature type="transmembrane region" description="Helical" evidence="7">
    <location>
        <begin position="74"/>
        <end position="92"/>
    </location>
</feature>
<keyword evidence="9" id="KW-1185">Reference proteome</keyword>
<evidence type="ECO:0000256" key="1">
    <source>
        <dbReference type="ARBA" id="ARBA00004651"/>
    </source>
</evidence>
<dbReference type="InParanoid" id="A0A263D9F3"/>
<keyword evidence="4 7" id="KW-0812">Transmembrane</keyword>
<comment type="similarity">
    <text evidence="2">Belongs to the DoxX family.</text>
</comment>
<feature type="transmembrane region" description="Helical" evidence="7">
    <location>
        <begin position="47"/>
        <end position="68"/>
    </location>
</feature>
<gene>
    <name evidence="8" type="ORF">CFN78_02660</name>
</gene>
<sequence>MFARVGDLTALLGRIVIGIVFLAHGLQKWDKGIDGTAAMMAGSGLPLPEVAAVFTIAVEIIGSVAFIVGFALPLVGIGYAVVGLGAVFAVHLDAGLTGQGGYEFVLVLAAAGLALGFNGGAFSLDRVLFGGRFSGHRQDRTKQPA</sequence>
<evidence type="ECO:0000256" key="2">
    <source>
        <dbReference type="ARBA" id="ARBA00006679"/>
    </source>
</evidence>
<dbReference type="Pfam" id="PF07681">
    <property type="entry name" value="DoxX"/>
    <property type="match status" value="1"/>
</dbReference>
<feature type="transmembrane region" description="Helical" evidence="7">
    <location>
        <begin position="104"/>
        <end position="124"/>
    </location>
</feature>
<dbReference type="AlphaFoldDB" id="A0A263D9F3"/>
<dbReference type="Proteomes" id="UP000242444">
    <property type="component" value="Unassembled WGS sequence"/>
</dbReference>
<dbReference type="PANTHER" id="PTHR33452">
    <property type="entry name" value="OXIDOREDUCTASE CATD-RELATED"/>
    <property type="match status" value="1"/>
</dbReference>
<dbReference type="RefSeq" id="WP_094860872.1">
    <property type="nucleotide sequence ID" value="NZ_NKYE01000001.1"/>
</dbReference>
<keyword evidence="6 7" id="KW-0472">Membrane</keyword>
<evidence type="ECO:0000256" key="5">
    <source>
        <dbReference type="ARBA" id="ARBA00022989"/>
    </source>
</evidence>
<organism evidence="8 9">
    <name type="scientific">Amycolatopsis antarctica</name>
    <dbReference type="NCBI Taxonomy" id="1854586"/>
    <lineage>
        <taxon>Bacteria</taxon>
        <taxon>Bacillati</taxon>
        <taxon>Actinomycetota</taxon>
        <taxon>Actinomycetes</taxon>
        <taxon>Pseudonocardiales</taxon>
        <taxon>Pseudonocardiaceae</taxon>
        <taxon>Amycolatopsis</taxon>
    </lineage>
</organism>
<dbReference type="GO" id="GO:0005886">
    <property type="term" value="C:plasma membrane"/>
    <property type="evidence" value="ECO:0007669"/>
    <property type="project" value="UniProtKB-SubCell"/>
</dbReference>
<keyword evidence="5 7" id="KW-1133">Transmembrane helix</keyword>
<proteinExistence type="inferred from homology"/>
<feature type="transmembrane region" description="Helical" evidence="7">
    <location>
        <begin position="6"/>
        <end position="26"/>
    </location>
</feature>
<evidence type="ECO:0000256" key="7">
    <source>
        <dbReference type="SAM" id="Phobius"/>
    </source>
</evidence>
<evidence type="ECO:0000256" key="3">
    <source>
        <dbReference type="ARBA" id="ARBA00022475"/>
    </source>
</evidence>
<reference evidence="8 9" key="1">
    <citation type="submission" date="2017-07" db="EMBL/GenBank/DDBJ databases">
        <title>Amycolatopsis antarcticus sp. nov., isolated from the surface of an Antarcticus brown macroalga.</title>
        <authorList>
            <person name="Wang J."/>
            <person name="Leiva S."/>
            <person name="Huang J."/>
            <person name="Huang Y."/>
        </authorList>
    </citation>
    <scope>NUCLEOTIDE SEQUENCE [LARGE SCALE GENOMIC DNA]</scope>
    <source>
        <strain evidence="8 9">AU-G6</strain>
    </source>
</reference>
<evidence type="ECO:0000313" key="9">
    <source>
        <dbReference type="Proteomes" id="UP000242444"/>
    </source>
</evidence>